<comment type="caution">
    <text evidence="1">The sequence shown here is derived from an EMBL/GenBank/DDBJ whole genome shotgun (WGS) entry which is preliminary data.</text>
</comment>
<gene>
    <name evidence="1" type="ORF">S01H4_56654</name>
</gene>
<feature type="non-terminal residue" evidence="1">
    <location>
        <position position="81"/>
    </location>
</feature>
<protein>
    <submittedName>
        <fullName evidence="1">Uncharacterized protein</fullName>
    </submittedName>
</protein>
<evidence type="ECO:0000313" key="1">
    <source>
        <dbReference type="EMBL" id="GAH15347.1"/>
    </source>
</evidence>
<reference evidence="1" key="1">
    <citation type="journal article" date="2014" name="Front. Microbiol.">
        <title>High frequency of phylogenetically diverse reductive dehalogenase-homologous genes in deep subseafloor sedimentary metagenomes.</title>
        <authorList>
            <person name="Kawai M."/>
            <person name="Futagami T."/>
            <person name="Toyoda A."/>
            <person name="Takaki Y."/>
            <person name="Nishi S."/>
            <person name="Hori S."/>
            <person name="Arai W."/>
            <person name="Tsubouchi T."/>
            <person name="Morono Y."/>
            <person name="Uchiyama I."/>
            <person name="Ito T."/>
            <person name="Fujiyama A."/>
            <person name="Inagaki F."/>
            <person name="Takami H."/>
        </authorList>
    </citation>
    <scope>NUCLEOTIDE SEQUENCE</scope>
    <source>
        <strain evidence="1">Expedition CK06-06</strain>
    </source>
</reference>
<proteinExistence type="predicted"/>
<dbReference type="AlphaFoldDB" id="X1D559"/>
<dbReference type="EMBL" id="BART01032850">
    <property type="protein sequence ID" value="GAH15347.1"/>
    <property type="molecule type" value="Genomic_DNA"/>
</dbReference>
<sequence length="81" mass="9009">MTIIQQYPYYVGDLITGQYSIKNEGTQQITFEILTIGGHDPDNQTADFTAHTNIVLNSGATYAYQGTLLLTKPGNYHFFCA</sequence>
<organism evidence="1">
    <name type="scientific">marine sediment metagenome</name>
    <dbReference type="NCBI Taxonomy" id="412755"/>
    <lineage>
        <taxon>unclassified sequences</taxon>
        <taxon>metagenomes</taxon>
        <taxon>ecological metagenomes</taxon>
    </lineage>
</organism>
<accession>X1D559</accession>
<name>X1D559_9ZZZZ</name>